<accession>A0ABS3WTF5</accession>
<protein>
    <submittedName>
        <fullName evidence="2">Lantibiotic dehydratase</fullName>
    </submittedName>
</protein>
<sequence>MTDTPSHPTPALATATAPFTLASDFLLRVAGLPTAALTPLRAPGTTAWARTALELEDGMAALAPAAEDALAEAVARTAPASRRALLALRRDIHNARTPSRATLRGAEEAAPSAAADWLALRRRYEEHLAAGERIQAAELISARLQLRRLARDPVLRAGLQAASPSLDAALPAYLAAGDAPPSGKRHRKAERALMSYVYRAALKTSPFSTLTTLTRGRFHDSGPPLGLAPVDDAPLQPLLRARANVTALHEIAVAALGDPATRAALPFHAVGGWRRSGGRIHYTRRRYRSVDPGLALATPGVLQEEPFQVPAGPVVDEALRLLDAAGDAGTTLPRLAEALHSSDPDGRPRERLEGYLAKLVELGLLTTPALTLDIHHPDPVAELAGRLRTLGPLPPTGSGPSLADRLDRIREHADGFPLAPLAERARRTAALRTEVAEAQRALGRAVPVVPRTAVYEDAVLAAPATASRRAWARGPLPALGDFARLLPAFDLLLLDRLLAHAYFRSRYGPGGVCDDVPGFAHELYRDCGTRLSGTGTRLGTLDADGRYLPRANPYDDPRVAALSAAHEEFARALRGALDARLPEGRPQPSDASELVLDPAALHRAAAALPPGSPGLPRSYSCYLQWAGPRLPGGPPLAVLNWAYSGLGQPLARFARSFGPEAEQELTEGIRARCARLLPPGAVAAELSGGYDTSNLALRPAAAPYRLIGPAEAPHGPAERRLAIDDLRLVDDEENGELLLVSRRLGRRVVPLWLGGLVPMALPRVQRTLLSLSPAAMPLVADLWGCLEGGGPAHRPRVRHGSLVLARRSRRLAGPELPGQQPPAETAHGFLARRRWWRAAGLPERVMVRTDIDRKPHPVDAGSPLSLSLLDHRLRGAGEAVFTELLPDATEPALSAGGSTYVSEVCVELDAAPLPTGLTQHTGRTDPQ</sequence>
<dbReference type="EMBL" id="JAFFZN010000010">
    <property type="protein sequence ID" value="MBO8186389.1"/>
    <property type="molecule type" value="Genomic_DNA"/>
</dbReference>
<proteinExistence type="predicted"/>
<dbReference type="RefSeq" id="WP_209265206.1">
    <property type="nucleotide sequence ID" value="NZ_JAFFZN010000010.1"/>
</dbReference>
<keyword evidence="3" id="KW-1185">Reference proteome</keyword>
<dbReference type="Pfam" id="PF04738">
    <property type="entry name" value="Lant_dehydr_N"/>
    <property type="match status" value="2"/>
</dbReference>
<feature type="domain" description="Lantibiotic dehydratase N-terminal" evidence="1">
    <location>
        <begin position="151"/>
        <end position="438"/>
    </location>
</feature>
<comment type="caution">
    <text evidence="2">The sequence shown here is derived from an EMBL/GenBank/DDBJ whole genome shotgun (WGS) entry which is preliminary data.</text>
</comment>
<evidence type="ECO:0000313" key="2">
    <source>
        <dbReference type="EMBL" id="MBO8186389.1"/>
    </source>
</evidence>
<dbReference type="Proteomes" id="UP001518976">
    <property type="component" value="Unassembled WGS sequence"/>
</dbReference>
<evidence type="ECO:0000259" key="1">
    <source>
        <dbReference type="Pfam" id="PF04738"/>
    </source>
</evidence>
<dbReference type="InterPro" id="IPR006827">
    <property type="entry name" value="Lant_deHydtase_N"/>
</dbReference>
<organism evidence="2 3">
    <name type="scientific">Streptomyces spirodelae</name>
    <dbReference type="NCBI Taxonomy" id="2812904"/>
    <lineage>
        <taxon>Bacteria</taxon>
        <taxon>Bacillati</taxon>
        <taxon>Actinomycetota</taxon>
        <taxon>Actinomycetes</taxon>
        <taxon>Kitasatosporales</taxon>
        <taxon>Streptomycetaceae</taxon>
        <taxon>Streptomyces</taxon>
    </lineage>
</organism>
<evidence type="ECO:0000313" key="3">
    <source>
        <dbReference type="Proteomes" id="UP001518976"/>
    </source>
</evidence>
<reference evidence="2 3" key="1">
    <citation type="submission" date="2021-02" db="EMBL/GenBank/DDBJ databases">
        <title>Streptomyces spirodelae sp. nov., isolated from duckweed.</title>
        <authorList>
            <person name="Saimee Y."/>
            <person name="Duangmal K."/>
        </authorList>
    </citation>
    <scope>NUCLEOTIDE SEQUENCE [LARGE SCALE GENOMIC DNA]</scope>
    <source>
        <strain evidence="2 3">DW4-2</strain>
    </source>
</reference>
<gene>
    <name evidence="2" type="ORF">JW592_13085</name>
</gene>
<feature type="domain" description="Lantibiotic dehydratase N-terminal" evidence="1">
    <location>
        <begin position="644"/>
        <end position="869"/>
    </location>
</feature>
<name>A0ABS3WTF5_9ACTN</name>